<evidence type="ECO:0000256" key="8">
    <source>
        <dbReference type="ARBA" id="ARBA00022679"/>
    </source>
</evidence>
<dbReference type="EC" id="2.4.2.21" evidence="4 10"/>
<evidence type="ECO:0000256" key="2">
    <source>
        <dbReference type="ARBA" id="ARBA00005049"/>
    </source>
</evidence>
<accession>A0A9D0Z7P6</accession>
<evidence type="ECO:0000313" key="11">
    <source>
        <dbReference type="EMBL" id="HIQ69403.1"/>
    </source>
</evidence>
<dbReference type="InterPro" id="IPR003200">
    <property type="entry name" value="Nict_dMeBzImd_PRibTrfase"/>
</dbReference>
<evidence type="ECO:0000256" key="1">
    <source>
        <dbReference type="ARBA" id="ARBA00002197"/>
    </source>
</evidence>
<dbReference type="InterPro" id="IPR023195">
    <property type="entry name" value="Nict_dMeBzImd_PRibTrfase_N"/>
</dbReference>
<protein>
    <recommendedName>
        <fullName evidence="5 10">Nicotinate-nucleotide--dimethylbenzimidazole phosphoribosyltransferase</fullName>
        <ecNumber evidence="4 10">2.4.2.21</ecNumber>
    </recommendedName>
</protein>
<comment type="function">
    <text evidence="1">Catalyzes the synthesis of alpha-ribazole-5'-phosphate from nicotinate mononucleotide (NAMN) and 5,6-dimethylbenzimidazole (DMB).</text>
</comment>
<name>A0A9D0Z7P6_9FIRM</name>
<dbReference type="NCBIfam" id="TIGR03160">
    <property type="entry name" value="cobT_DBIPRT"/>
    <property type="match status" value="1"/>
</dbReference>
<comment type="similarity">
    <text evidence="3">Belongs to the CobT family.</text>
</comment>
<dbReference type="Pfam" id="PF02277">
    <property type="entry name" value="DBI_PRT"/>
    <property type="match status" value="1"/>
</dbReference>
<organism evidence="11 12">
    <name type="scientific">Candidatus Avoscillospira stercorigallinarum</name>
    <dbReference type="NCBI Taxonomy" id="2840708"/>
    <lineage>
        <taxon>Bacteria</taxon>
        <taxon>Bacillati</taxon>
        <taxon>Bacillota</taxon>
        <taxon>Clostridia</taxon>
        <taxon>Eubacteriales</taxon>
        <taxon>Oscillospiraceae</taxon>
        <taxon>Oscillospiraceae incertae sedis</taxon>
        <taxon>Candidatus Avoscillospira</taxon>
    </lineage>
</organism>
<dbReference type="InterPro" id="IPR017846">
    <property type="entry name" value="Nict_dMeBzImd_PRibTrfase_bact"/>
</dbReference>
<sequence length="355" mass="36722">MTLQEVVAAIRPADPAARKQAEIQWSNVGKPLGSLGLLEDMVVRMAGMFGTADFSIANKAVVPFCADNGVVAEGVTQSGQEVTAVVAGNMARRTSSVCRMAQVAGAQVYPVDIGMAYAVDHPGIAQRCVRRGGTGNFVKELAMTRAEAEQAVLTGVEIARELHGQGVNLLAMGEMGIGNTTTSAAVLTVLLGSTPREMTGRGAGLSDEGLKRKVKAIETALALHQPDPEDAIDILSKVGGFDLAGLCGLALGAALCRIPVLLDGLISCAAALLAVKLCPAAGDYLLASHLSAEPAGWPVLNALGVKPLVQAGMRLGEGTGAVAVMPMLDMAMVVYHGDTFDDLQIEAYTPQAEDF</sequence>
<dbReference type="FunFam" id="3.40.50.10210:FF:000001">
    <property type="entry name" value="Nicotinate-nucleotide--dimethylbenzimidazole phosphoribosyltransferase"/>
    <property type="match status" value="1"/>
</dbReference>
<dbReference type="Gene3D" id="3.40.50.10210">
    <property type="match status" value="1"/>
</dbReference>
<evidence type="ECO:0000256" key="6">
    <source>
        <dbReference type="ARBA" id="ARBA00022573"/>
    </source>
</evidence>
<dbReference type="PANTHER" id="PTHR43463:SF1">
    <property type="entry name" value="NICOTINATE-NUCLEOTIDE--DIMETHYLBENZIMIDAZOLE PHOSPHORIBOSYLTRANSFERASE"/>
    <property type="match status" value="1"/>
</dbReference>
<dbReference type="Gene3D" id="1.10.1610.10">
    <property type="match status" value="1"/>
</dbReference>
<dbReference type="AlphaFoldDB" id="A0A9D0Z7P6"/>
<evidence type="ECO:0000256" key="4">
    <source>
        <dbReference type="ARBA" id="ARBA00011991"/>
    </source>
</evidence>
<evidence type="ECO:0000256" key="3">
    <source>
        <dbReference type="ARBA" id="ARBA00007110"/>
    </source>
</evidence>
<dbReference type="GO" id="GO:0008939">
    <property type="term" value="F:nicotinate-nucleotide-dimethylbenzimidazole phosphoribosyltransferase activity"/>
    <property type="evidence" value="ECO:0007669"/>
    <property type="project" value="UniProtKB-UniRule"/>
</dbReference>
<gene>
    <name evidence="11" type="primary">cobT</name>
    <name evidence="11" type="ORF">IAA67_03615</name>
</gene>
<dbReference type="NCBIfam" id="NF000996">
    <property type="entry name" value="PRK00105.1"/>
    <property type="match status" value="1"/>
</dbReference>
<evidence type="ECO:0000256" key="9">
    <source>
        <dbReference type="ARBA" id="ARBA00047340"/>
    </source>
</evidence>
<evidence type="ECO:0000313" key="12">
    <source>
        <dbReference type="Proteomes" id="UP000886874"/>
    </source>
</evidence>
<dbReference type="CDD" id="cd02439">
    <property type="entry name" value="DMB-PRT_CobT"/>
    <property type="match status" value="1"/>
</dbReference>
<reference evidence="11" key="2">
    <citation type="journal article" date="2021" name="PeerJ">
        <title>Extensive microbial diversity within the chicken gut microbiome revealed by metagenomics and culture.</title>
        <authorList>
            <person name="Gilroy R."/>
            <person name="Ravi A."/>
            <person name="Getino M."/>
            <person name="Pursley I."/>
            <person name="Horton D.L."/>
            <person name="Alikhan N.F."/>
            <person name="Baker D."/>
            <person name="Gharbi K."/>
            <person name="Hall N."/>
            <person name="Watson M."/>
            <person name="Adriaenssens E.M."/>
            <person name="Foster-Nyarko E."/>
            <person name="Jarju S."/>
            <person name="Secka A."/>
            <person name="Antonio M."/>
            <person name="Oren A."/>
            <person name="Chaudhuri R.R."/>
            <person name="La Ragione R."/>
            <person name="Hildebrand F."/>
            <person name="Pallen M.J."/>
        </authorList>
    </citation>
    <scope>NUCLEOTIDE SEQUENCE</scope>
    <source>
        <strain evidence="11">ChiSjej2B20-13462</strain>
    </source>
</reference>
<comment type="catalytic activity">
    <reaction evidence="9">
        <text>5,6-dimethylbenzimidazole + nicotinate beta-D-ribonucleotide = alpha-ribazole 5'-phosphate + nicotinate + H(+)</text>
        <dbReference type="Rhea" id="RHEA:11196"/>
        <dbReference type="ChEBI" id="CHEBI:15378"/>
        <dbReference type="ChEBI" id="CHEBI:15890"/>
        <dbReference type="ChEBI" id="CHEBI:32544"/>
        <dbReference type="ChEBI" id="CHEBI:57502"/>
        <dbReference type="ChEBI" id="CHEBI:57918"/>
        <dbReference type="EC" id="2.4.2.21"/>
    </reaction>
</comment>
<keyword evidence="7 11" id="KW-0328">Glycosyltransferase</keyword>
<dbReference type="Proteomes" id="UP000886874">
    <property type="component" value="Unassembled WGS sequence"/>
</dbReference>
<dbReference type="EMBL" id="DVFN01000055">
    <property type="protein sequence ID" value="HIQ69403.1"/>
    <property type="molecule type" value="Genomic_DNA"/>
</dbReference>
<evidence type="ECO:0000256" key="10">
    <source>
        <dbReference type="NCBIfam" id="TIGR03160"/>
    </source>
</evidence>
<dbReference type="SUPFAM" id="SSF52733">
    <property type="entry name" value="Nicotinate mononucleotide:5,6-dimethylbenzimidazole phosphoribosyltransferase (CobT)"/>
    <property type="match status" value="1"/>
</dbReference>
<dbReference type="GO" id="GO:0009236">
    <property type="term" value="P:cobalamin biosynthetic process"/>
    <property type="evidence" value="ECO:0007669"/>
    <property type="project" value="UniProtKB-UniRule"/>
</dbReference>
<comment type="pathway">
    <text evidence="2">Nucleoside biosynthesis; alpha-ribazole biosynthesis; alpha-ribazole from 5,6-dimethylbenzimidazole: step 1/2.</text>
</comment>
<dbReference type="InterPro" id="IPR036087">
    <property type="entry name" value="Nict_dMeBzImd_PRibTrfase_sf"/>
</dbReference>
<dbReference type="PANTHER" id="PTHR43463">
    <property type="entry name" value="NICOTINATE-NUCLEOTIDE--DIMETHYLBENZIMIDAZOLE PHOSPHORIBOSYLTRANSFERASE"/>
    <property type="match status" value="1"/>
</dbReference>
<reference evidence="11" key="1">
    <citation type="submission" date="2020-10" db="EMBL/GenBank/DDBJ databases">
        <authorList>
            <person name="Gilroy R."/>
        </authorList>
    </citation>
    <scope>NUCLEOTIDE SEQUENCE</scope>
    <source>
        <strain evidence="11">ChiSjej2B20-13462</strain>
    </source>
</reference>
<comment type="caution">
    <text evidence="11">The sequence shown here is derived from an EMBL/GenBank/DDBJ whole genome shotgun (WGS) entry which is preliminary data.</text>
</comment>
<evidence type="ECO:0000256" key="5">
    <source>
        <dbReference type="ARBA" id="ARBA00015486"/>
    </source>
</evidence>
<proteinExistence type="inferred from homology"/>
<evidence type="ECO:0000256" key="7">
    <source>
        <dbReference type="ARBA" id="ARBA00022676"/>
    </source>
</evidence>
<keyword evidence="6" id="KW-0169">Cobalamin biosynthesis</keyword>
<keyword evidence="8 11" id="KW-0808">Transferase</keyword>